<keyword evidence="2" id="KW-1133">Transmembrane helix</keyword>
<organism evidence="3 4">
    <name type="scientific">Bacillus daqingensis</name>
    <dbReference type="NCBI Taxonomy" id="872396"/>
    <lineage>
        <taxon>Bacteria</taxon>
        <taxon>Bacillati</taxon>
        <taxon>Bacillota</taxon>
        <taxon>Bacilli</taxon>
        <taxon>Bacillales</taxon>
        <taxon>Bacillaceae</taxon>
        <taxon>Bacillus</taxon>
    </lineage>
</organism>
<evidence type="ECO:0000313" key="4">
    <source>
        <dbReference type="Proteomes" id="UP001595896"/>
    </source>
</evidence>
<dbReference type="Pfam" id="PF07949">
    <property type="entry name" value="YbbR"/>
    <property type="match status" value="3"/>
</dbReference>
<protein>
    <submittedName>
        <fullName evidence="3">YbbR-like domain-containing protein</fullName>
    </submittedName>
</protein>
<comment type="caution">
    <text evidence="3">The sequence shown here is derived from an EMBL/GenBank/DDBJ whole genome shotgun (WGS) entry which is preliminary data.</text>
</comment>
<keyword evidence="2" id="KW-0472">Membrane</keyword>
<dbReference type="PANTHER" id="PTHR37804">
    <property type="entry name" value="CDAA REGULATORY PROTEIN CDAR"/>
    <property type="match status" value="1"/>
</dbReference>
<evidence type="ECO:0000256" key="2">
    <source>
        <dbReference type="SAM" id="Phobius"/>
    </source>
</evidence>
<keyword evidence="2" id="KW-0812">Transmembrane</keyword>
<feature type="compositionally biased region" description="Acidic residues" evidence="1">
    <location>
        <begin position="443"/>
        <end position="482"/>
    </location>
</feature>
<dbReference type="EMBL" id="JBHSGK010000020">
    <property type="protein sequence ID" value="MFC4737970.1"/>
    <property type="molecule type" value="Genomic_DNA"/>
</dbReference>
<reference evidence="4" key="1">
    <citation type="journal article" date="2019" name="Int. J. Syst. Evol. Microbiol.">
        <title>The Global Catalogue of Microorganisms (GCM) 10K type strain sequencing project: providing services to taxonomists for standard genome sequencing and annotation.</title>
        <authorList>
            <consortium name="The Broad Institute Genomics Platform"/>
            <consortium name="The Broad Institute Genome Sequencing Center for Infectious Disease"/>
            <person name="Wu L."/>
            <person name="Ma J."/>
        </authorList>
    </citation>
    <scope>NUCLEOTIDE SEQUENCE [LARGE SCALE GENOMIC DNA]</scope>
    <source>
        <strain evidence="4">JCM 12165</strain>
    </source>
</reference>
<evidence type="ECO:0000256" key="1">
    <source>
        <dbReference type="SAM" id="MobiDB-lite"/>
    </source>
</evidence>
<name>A0ABV9P112_9BACI</name>
<feature type="transmembrane region" description="Helical" evidence="2">
    <location>
        <begin position="9"/>
        <end position="26"/>
    </location>
</feature>
<dbReference type="PANTHER" id="PTHR37804:SF1">
    <property type="entry name" value="CDAA REGULATORY PROTEIN CDAR"/>
    <property type="match status" value="1"/>
</dbReference>
<proteinExistence type="predicted"/>
<dbReference type="InterPro" id="IPR053154">
    <property type="entry name" value="c-di-AMP_regulator"/>
</dbReference>
<accession>A0ABV9P112</accession>
<feature type="compositionally biased region" description="Acidic residues" evidence="1">
    <location>
        <begin position="422"/>
        <end position="436"/>
    </location>
</feature>
<feature type="region of interest" description="Disordered" evidence="1">
    <location>
        <begin position="411"/>
        <end position="482"/>
    </location>
</feature>
<gene>
    <name evidence="3" type="ORF">ACFO4L_15420</name>
</gene>
<dbReference type="Proteomes" id="UP001595896">
    <property type="component" value="Unassembled WGS sequence"/>
</dbReference>
<sequence length="482" mass="52447">MDRLFSKGWFIKLASIVIAIMLFLMVNMDTQPQQAGAGLPIPGVTDGERVLEEVPLNVYYDDEQYVLTDAPETVQVVLRGPNSALTLGQATQGQQEIYIDLENEEAGTHYERIQHRGFPPDLRVSIVPLTVQVSLQERQTASYPVDIQILNEEELAEGYTIGEPEASPGTIDVTAASGMLEQVAQVRAAVDVSGRSESFTDTASVVLYDESGNELGINTDPPAVDVTVPITSPNKSVPLRLSRNGELADGLAIDSVSLDPEEVTIYGPVDVLNDISVIDLDELDLEELEGDTTLTVPVPVPDGVERVEPGEVTVEIDTTAEQEREFSSFSIDVESLPDDWTFHFPGNEDGTFTLRALGSTEQLDRISRDDLEASVDVDGLEEGTHMVPLAIGGPQNVRFPQNGSDVEITIEDESSSEAANDASEETTTSEEADEPQENANNEAADENDEFNAQESEEEETTTDENEPDEPADDNSTINEDEE</sequence>
<dbReference type="Gene3D" id="2.170.120.30">
    <property type="match status" value="2"/>
</dbReference>
<dbReference type="RefSeq" id="WP_377910560.1">
    <property type="nucleotide sequence ID" value="NZ_JBHSGK010000020.1"/>
</dbReference>
<dbReference type="Gene3D" id="2.170.120.40">
    <property type="entry name" value="YbbR-like domain"/>
    <property type="match status" value="2"/>
</dbReference>
<dbReference type="InterPro" id="IPR012505">
    <property type="entry name" value="YbbR"/>
</dbReference>
<keyword evidence="4" id="KW-1185">Reference proteome</keyword>
<evidence type="ECO:0000313" key="3">
    <source>
        <dbReference type="EMBL" id="MFC4737970.1"/>
    </source>
</evidence>